<dbReference type="SUPFAM" id="SSF55874">
    <property type="entry name" value="ATPase domain of HSP90 chaperone/DNA topoisomerase II/histidine kinase"/>
    <property type="match status" value="1"/>
</dbReference>
<dbReference type="GO" id="GO:0005524">
    <property type="term" value="F:ATP binding"/>
    <property type="evidence" value="ECO:0007669"/>
    <property type="project" value="UniProtKB-KW"/>
</dbReference>
<evidence type="ECO:0000256" key="7">
    <source>
        <dbReference type="ARBA" id="ARBA00022840"/>
    </source>
</evidence>
<keyword evidence="6" id="KW-0418">Kinase</keyword>
<dbReference type="InterPro" id="IPR029016">
    <property type="entry name" value="GAF-like_dom_sf"/>
</dbReference>
<dbReference type="InterPro" id="IPR036097">
    <property type="entry name" value="HisK_dim/P_sf"/>
</dbReference>
<evidence type="ECO:0000259" key="9">
    <source>
        <dbReference type="PROSITE" id="PS50109"/>
    </source>
</evidence>
<evidence type="ECO:0000256" key="3">
    <source>
        <dbReference type="ARBA" id="ARBA00022553"/>
    </source>
</evidence>
<keyword evidence="4" id="KW-0808">Transferase</keyword>
<evidence type="ECO:0000256" key="8">
    <source>
        <dbReference type="ARBA" id="ARBA00023012"/>
    </source>
</evidence>
<dbReference type="AlphaFoldDB" id="A0A7X3CR69"/>
<reference evidence="10 11" key="1">
    <citation type="submission" date="2019-11" db="EMBL/GenBank/DDBJ databases">
        <title>Draft genome sequences of five Paenibacillus species of dairy origin.</title>
        <authorList>
            <person name="Olajide A.M."/>
            <person name="Chen S."/>
            <person name="Lapointe G."/>
        </authorList>
    </citation>
    <scope>NUCLEOTIDE SEQUENCE [LARGE SCALE GENOMIC DNA]</scope>
    <source>
        <strain evidence="10 11">2CS3</strain>
    </source>
</reference>
<evidence type="ECO:0000313" key="11">
    <source>
        <dbReference type="Proteomes" id="UP000450917"/>
    </source>
</evidence>
<name>A0A7X3CR69_9BACL</name>
<gene>
    <name evidence="10" type="ORF">GNP93_01950</name>
</gene>
<dbReference type="EC" id="2.7.13.3" evidence="2"/>
<accession>A0A7X3CR69</accession>
<keyword evidence="8" id="KW-0902">Two-component regulatory system</keyword>
<keyword evidence="11" id="KW-1185">Reference proteome</keyword>
<dbReference type="SMART" id="SM00388">
    <property type="entry name" value="HisKA"/>
    <property type="match status" value="1"/>
</dbReference>
<keyword evidence="5" id="KW-0547">Nucleotide-binding</keyword>
<dbReference type="Gene3D" id="3.30.450.40">
    <property type="match status" value="1"/>
</dbReference>
<dbReference type="Gene3D" id="1.10.287.130">
    <property type="match status" value="1"/>
</dbReference>
<proteinExistence type="predicted"/>
<evidence type="ECO:0000313" key="10">
    <source>
        <dbReference type="EMBL" id="MUG69431.1"/>
    </source>
</evidence>
<dbReference type="Pfam" id="PF00512">
    <property type="entry name" value="HisKA"/>
    <property type="match status" value="1"/>
</dbReference>
<dbReference type="InterPro" id="IPR003661">
    <property type="entry name" value="HisK_dim/P_dom"/>
</dbReference>
<sequence length="541" mass="60973">MSNNVMDAILESQERCKQIGLNPALIPSPSKKLSARELYNRRMKYDELLSVMSLFAGRVIHLLSHTPILLVLTDEQGFILEMYGDQLIKKTVMDLGIIKGIQYSEEDMGTNSVHLALQVDAPVAIIGEEHYHQALHQSACYSVPFHFCSIFPLSGTISLLTTLEQNNPIYLTLLSNIVDSIEREILLIKNNRQLDLLNRILIENMRYGIIITDVYGRITESSPFIEQITQSAKADLIGCSVFDIDPFGRYMFEVLQHGKSFENVEITFGNPLNGGLVCQFDSYIIYDEHRRTKGMCAQFRDITERHMLEKQIIAAEKYSAIGKLAAGLAHEIRNPLTSIIGFIKMFKSGAVPPEKEKLYIDMVYSELLGLNDLVSQFVLMAKPSVPDRKQIDIQSLVEDTLHFMESQFIMKNAYVQYPLSGQPIYLHADPAQIKQVLINILQNALEALHEKGTIQVSIERDDKHVRIRIEDNGIGLTENELKQILHPFFSTKENGLGLGLSVSYRIIENHGGTIDITSTKYVGTTMTVVLPLPSAQPPYSK</sequence>
<dbReference type="PANTHER" id="PTHR43065">
    <property type="entry name" value="SENSOR HISTIDINE KINASE"/>
    <property type="match status" value="1"/>
</dbReference>
<dbReference type="SMART" id="SM00387">
    <property type="entry name" value="HATPase_c"/>
    <property type="match status" value="1"/>
</dbReference>
<keyword evidence="3" id="KW-0597">Phosphoprotein</keyword>
<dbReference type="PRINTS" id="PR00344">
    <property type="entry name" value="BCTRLSENSOR"/>
</dbReference>
<feature type="domain" description="Histidine kinase" evidence="9">
    <location>
        <begin position="327"/>
        <end position="534"/>
    </location>
</feature>
<dbReference type="InterPro" id="IPR035965">
    <property type="entry name" value="PAS-like_dom_sf"/>
</dbReference>
<dbReference type="InterPro" id="IPR004358">
    <property type="entry name" value="Sig_transdc_His_kin-like_C"/>
</dbReference>
<dbReference type="InterPro" id="IPR003594">
    <property type="entry name" value="HATPase_dom"/>
</dbReference>
<dbReference type="InterPro" id="IPR000014">
    <property type="entry name" value="PAS"/>
</dbReference>
<dbReference type="SUPFAM" id="SSF55785">
    <property type="entry name" value="PYP-like sensor domain (PAS domain)"/>
    <property type="match status" value="1"/>
</dbReference>
<keyword evidence="7" id="KW-0067">ATP-binding</keyword>
<dbReference type="Pfam" id="PF02518">
    <property type="entry name" value="HATPase_c"/>
    <property type="match status" value="1"/>
</dbReference>
<evidence type="ECO:0000256" key="2">
    <source>
        <dbReference type="ARBA" id="ARBA00012438"/>
    </source>
</evidence>
<dbReference type="InterPro" id="IPR036890">
    <property type="entry name" value="HATPase_C_sf"/>
</dbReference>
<dbReference type="EMBL" id="WNZX01000001">
    <property type="protein sequence ID" value="MUG69431.1"/>
    <property type="molecule type" value="Genomic_DNA"/>
</dbReference>
<dbReference type="GO" id="GO:0000155">
    <property type="term" value="F:phosphorelay sensor kinase activity"/>
    <property type="evidence" value="ECO:0007669"/>
    <property type="project" value="InterPro"/>
</dbReference>
<dbReference type="Pfam" id="PF00989">
    <property type="entry name" value="PAS"/>
    <property type="match status" value="1"/>
</dbReference>
<dbReference type="Proteomes" id="UP000450917">
    <property type="component" value="Unassembled WGS sequence"/>
</dbReference>
<dbReference type="Gene3D" id="3.30.565.10">
    <property type="entry name" value="Histidine kinase-like ATPase, C-terminal domain"/>
    <property type="match status" value="1"/>
</dbReference>
<dbReference type="GO" id="GO:0006355">
    <property type="term" value="P:regulation of DNA-templated transcription"/>
    <property type="evidence" value="ECO:0007669"/>
    <property type="project" value="InterPro"/>
</dbReference>
<comment type="caution">
    <text evidence="10">The sequence shown here is derived from an EMBL/GenBank/DDBJ whole genome shotgun (WGS) entry which is preliminary data.</text>
</comment>
<protein>
    <recommendedName>
        <fullName evidence="2">histidine kinase</fullName>
        <ecNumber evidence="2">2.7.13.3</ecNumber>
    </recommendedName>
</protein>
<dbReference type="CDD" id="cd00082">
    <property type="entry name" value="HisKA"/>
    <property type="match status" value="1"/>
</dbReference>
<dbReference type="PROSITE" id="PS50109">
    <property type="entry name" value="HIS_KIN"/>
    <property type="match status" value="1"/>
</dbReference>
<dbReference type="SUPFAM" id="SSF47384">
    <property type="entry name" value="Homodimeric domain of signal transducing histidine kinase"/>
    <property type="match status" value="1"/>
</dbReference>
<dbReference type="CDD" id="cd00130">
    <property type="entry name" value="PAS"/>
    <property type="match status" value="1"/>
</dbReference>
<dbReference type="Gene3D" id="3.30.450.20">
    <property type="entry name" value="PAS domain"/>
    <property type="match status" value="1"/>
</dbReference>
<comment type="catalytic activity">
    <reaction evidence="1">
        <text>ATP + protein L-histidine = ADP + protein N-phospho-L-histidine.</text>
        <dbReference type="EC" id="2.7.13.3"/>
    </reaction>
</comment>
<evidence type="ECO:0000256" key="6">
    <source>
        <dbReference type="ARBA" id="ARBA00022777"/>
    </source>
</evidence>
<dbReference type="InterPro" id="IPR005467">
    <property type="entry name" value="His_kinase_dom"/>
</dbReference>
<evidence type="ECO:0000256" key="5">
    <source>
        <dbReference type="ARBA" id="ARBA00022741"/>
    </source>
</evidence>
<evidence type="ECO:0000256" key="1">
    <source>
        <dbReference type="ARBA" id="ARBA00000085"/>
    </source>
</evidence>
<dbReference type="PANTHER" id="PTHR43065:SF10">
    <property type="entry name" value="PEROXIDE STRESS-ACTIVATED HISTIDINE KINASE MAK3"/>
    <property type="match status" value="1"/>
</dbReference>
<dbReference type="InterPro" id="IPR013767">
    <property type="entry name" value="PAS_fold"/>
</dbReference>
<evidence type="ECO:0000256" key="4">
    <source>
        <dbReference type="ARBA" id="ARBA00022679"/>
    </source>
</evidence>
<organism evidence="10 11">
    <name type="scientific">Paenibacillus validus</name>
    <dbReference type="NCBI Taxonomy" id="44253"/>
    <lineage>
        <taxon>Bacteria</taxon>
        <taxon>Bacillati</taxon>
        <taxon>Bacillota</taxon>
        <taxon>Bacilli</taxon>
        <taxon>Bacillales</taxon>
        <taxon>Paenibacillaceae</taxon>
        <taxon>Paenibacillus</taxon>
    </lineage>
</organism>
<dbReference type="RefSeq" id="WP_127607434.1">
    <property type="nucleotide sequence ID" value="NZ_JARTHJ010000201.1"/>
</dbReference>